<dbReference type="EMBL" id="KN822119">
    <property type="protein sequence ID" value="KIM56293.1"/>
    <property type="molecule type" value="Genomic_DNA"/>
</dbReference>
<dbReference type="HOGENOM" id="CLU_2442145_0_0_1"/>
<dbReference type="Proteomes" id="UP000053989">
    <property type="component" value="Unassembled WGS sequence"/>
</dbReference>
<proteinExistence type="predicted"/>
<reference evidence="2" key="2">
    <citation type="submission" date="2015-01" db="EMBL/GenBank/DDBJ databases">
        <title>Evolutionary Origins and Diversification of the Mycorrhizal Mutualists.</title>
        <authorList>
            <consortium name="DOE Joint Genome Institute"/>
            <consortium name="Mycorrhizal Genomics Consortium"/>
            <person name="Kohler A."/>
            <person name="Kuo A."/>
            <person name="Nagy L.G."/>
            <person name="Floudas D."/>
            <person name="Copeland A."/>
            <person name="Barry K.W."/>
            <person name="Cichocki N."/>
            <person name="Veneault-Fourrey C."/>
            <person name="LaButti K."/>
            <person name="Lindquist E.A."/>
            <person name="Lipzen A."/>
            <person name="Lundell T."/>
            <person name="Morin E."/>
            <person name="Murat C."/>
            <person name="Riley R."/>
            <person name="Ohm R."/>
            <person name="Sun H."/>
            <person name="Tunlid A."/>
            <person name="Henrissat B."/>
            <person name="Grigoriev I.V."/>
            <person name="Hibbett D.S."/>
            <person name="Martin F."/>
        </authorList>
    </citation>
    <scope>NUCLEOTIDE SEQUENCE [LARGE SCALE GENOMIC DNA]</scope>
    <source>
        <strain evidence="2">Foug A</strain>
    </source>
</reference>
<evidence type="ECO:0000313" key="2">
    <source>
        <dbReference type="Proteomes" id="UP000053989"/>
    </source>
</evidence>
<organism evidence="1 2">
    <name type="scientific">Scleroderma citrinum Foug A</name>
    <dbReference type="NCBI Taxonomy" id="1036808"/>
    <lineage>
        <taxon>Eukaryota</taxon>
        <taxon>Fungi</taxon>
        <taxon>Dikarya</taxon>
        <taxon>Basidiomycota</taxon>
        <taxon>Agaricomycotina</taxon>
        <taxon>Agaricomycetes</taxon>
        <taxon>Agaricomycetidae</taxon>
        <taxon>Boletales</taxon>
        <taxon>Sclerodermatineae</taxon>
        <taxon>Sclerodermataceae</taxon>
        <taxon>Scleroderma</taxon>
    </lineage>
</organism>
<accession>A0A0C2Z305</accession>
<dbReference type="AlphaFoldDB" id="A0A0C2Z305"/>
<gene>
    <name evidence="1" type="ORF">SCLCIDRAFT_247448</name>
</gene>
<keyword evidence="2" id="KW-1185">Reference proteome</keyword>
<evidence type="ECO:0000313" key="1">
    <source>
        <dbReference type="EMBL" id="KIM56293.1"/>
    </source>
</evidence>
<sequence>MSAPAGTSPSVRYSCQMFNTLHSNLASTLNFTEHYVLSSKCYIVDEDLDTKLLDGTHESIQTTKCTKTIRVQARWCPALRFVLKCTVIEI</sequence>
<reference evidence="1 2" key="1">
    <citation type="submission" date="2014-04" db="EMBL/GenBank/DDBJ databases">
        <authorList>
            <consortium name="DOE Joint Genome Institute"/>
            <person name="Kuo A."/>
            <person name="Kohler A."/>
            <person name="Nagy L.G."/>
            <person name="Floudas D."/>
            <person name="Copeland A."/>
            <person name="Barry K.W."/>
            <person name="Cichocki N."/>
            <person name="Veneault-Fourrey C."/>
            <person name="LaButti K."/>
            <person name="Lindquist E.A."/>
            <person name="Lipzen A."/>
            <person name="Lundell T."/>
            <person name="Morin E."/>
            <person name="Murat C."/>
            <person name="Sun H."/>
            <person name="Tunlid A."/>
            <person name="Henrissat B."/>
            <person name="Grigoriev I.V."/>
            <person name="Hibbett D.S."/>
            <person name="Martin F."/>
            <person name="Nordberg H.P."/>
            <person name="Cantor M.N."/>
            <person name="Hua S.X."/>
        </authorList>
    </citation>
    <scope>NUCLEOTIDE SEQUENCE [LARGE SCALE GENOMIC DNA]</scope>
    <source>
        <strain evidence="1 2">Foug A</strain>
    </source>
</reference>
<name>A0A0C2Z305_9AGAM</name>
<protein>
    <submittedName>
        <fullName evidence="1">Uncharacterized protein</fullName>
    </submittedName>
</protein>
<dbReference type="InParanoid" id="A0A0C2Z305"/>